<reference evidence="2" key="2">
    <citation type="submission" date="2015-01" db="EMBL/GenBank/DDBJ databases">
        <title>Evolutionary Origins and Diversification of the Mycorrhizal Mutualists.</title>
        <authorList>
            <consortium name="DOE Joint Genome Institute"/>
            <consortium name="Mycorrhizal Genomics Consortium"/>
            <person name="Kohler A."/>
            <person name="Kuo A."/>
            <person name="Nagy L.G."/>
            <person name="Floudas D."/>
            <person name="Copeland A."/>
            <person name="Barry K.W."/>
            <person name="Cichocki N."/>
            <person name="Veneault-Fourrey C."/>
            <person name="LaButti K."/>
            <person name="Lindquist E.A."/>
            <person name="Lipzen A."/>
            <person name="Lundell T."/>
            <person name="Morin E."/>
            <person name="Murat C."/>
            <person name="Riley R."/>
            <person name="Ohm R."/>
            <person name="Sun H."/>
            <person name="Tunlid A."/>
            <person name="Henrissat B."/>
            <person name="Grigoriev I.V."/>
            <person name="Hibbett D.S."/>
            <person name="Martin F."/>
        </authorList>
    </citation>
    <scope>NUCLEOTIDE SEQUENCE [LARGE SCALE GENOMIC DNA]</scope>
    <source>
        <strain evidence="2">MUT 4182</strain>
    </source>
</reference>
<organism evidence="1 2">
    <name type="scientific">Tulasnella calospora MUT 4182</name>
    <dbReference type="NCBI Taxonomy" id="1051891"/>
    <lineage>
        <taxon>Eukaryota</taxon>
        <taxon>Fungi</taxon>
        <taxon>Dikarya</taxon>
        <taxon>Basidiomycota</taxon>
        <taxon>Agaricomycotina</taxon>
        <taxon>Agaricomycetes</taxon>
        <taxon>Cantharellales</taxon>
        <taxon>Tulasnellaceae</taxon>
        <taxon>Tulasnella</taxon>
    </lineage>
</organism>
<protein>
    <submittedName>
        <fullName evidence="1">Uncharacterized protein</fullName>
    </submittedName>
</protein>
<dbReference type="EMBL" id="KN823067">
    <property type="protein sequence ID" value="KIO24146.1"/>
    <property type="molecule type" value="Genomic_DNA"/>
</dbReference>
<name>A0A0C3QE92_9AGAM</name>
<evidence type="ECO:0000313" key="1">
    <source>
        <dbReference type="EMBL" id="KIO24146.1"/>
    </source>
</evidence>
<keyword evidence="2" id="KW-1185">Reference proteome</keyword>
<dbReference type="HOGENOM" id="CLU_2694768_0_0_1"/>
<evidence type="ECO:0000313" key="2">
    <source>
        <dbReference type="Proteomes" id="UP000054248"/>
    </source>
</evidence>
<dbReference type="AlphaFoldDB" id="A0A0C3QE92"/>
<proteinExistence type="predicted"/>
<accession>A0A0C3QE92</accession>
<reference evidence="1 2" key="1">
    <citation type="submission" date="2014-04" db="EMBL/GenBank/DDBJ databases">
        <authorList>
            <consortium name="DOE Joint Genome Institute"/>
            <person name="Kuo A."/>
            <person name="Girlanda M."/>
            <person name="Perotto S."/>
            <person name="Kohler A."/>
            <person name="Nagy L.G."/>
            <person name="Floudas D."/>
            <person name="Copeland A."/>
            <person name="Barry K.W."/>
            <person name="Cichocki N."/>
            <person name="Veneault-Fourrey C."/>
            <person name="LaButti K."/>
            <person name="Lindquist E.A."/>
            <person name="Lipzen A."/>
            <person name="Lundell T."/>
            <person name="Morin E."/>
            <person name="Murat C."/>
            <person name="Sun H."/>
            <person name="Tunlid A."/>
            <person name="Henrissat B."/>
            <person name="Grigoriev I.V."/>
            <person name="Hibbett D.S."/>
            <person name="Martin F."/>
            <person name="Nordberg H.P."/>
            <person name="Cantor M.N."/>
            <person name="Hua S.X."/>
        </authorList>
    </citation>
    <scope>NUCLEOTIDE SEQUENCE [LARGE SCALE GENOMIC DNA]</scope>
    <source>
        <strain evidence="1 2">MUT 4182</strain>
    </source>
</reference>
<dbReference type="Proteomes" id="UP000054248">
    <property type="component" value="Unassembled WGS sequence"/>
</dbReference>
<gene>
    <name evidence="1" type="ORF">M407DRAFT_244552</name>
</gene>
<feature type="non-terminal residue" evidence="1">
    <location>
        <position position="77"/>
    </location>
</feature>
<sequence>MRDAWWLQTSRNSSKVGHHELYLSVNLAARPSEPSDHPTDSIRRIEALHYLEPHPKSESEIRRILRIIRSDRSPTAD</sequence>